<dbReference type="GO" id="GO:0043565">
    <property type="term" value="F:sequence-specific DNA binding"/>
    <property type="evidence" value="ECO:0007669"/>
    <property type="project" value="TreeGrafter"/>
</dbReference>
<keyword evidence="2" id="KW-0805">Transcription regulation</keyword>
<dbReference type="GO" id="GO:0003700">
    <property type="term" value="F:DNA-binding transcription factor activity"/>
    <property type="evidence" value="ECO:0007669"/>
    <property type="project" value="InterPro"/>
</dbReference>
<evidence type="ECO:0000256" key="3">
    <source>
        <dbReference type="ARBA" id="ARBA00023125"/>
    </source>
</evidence>
<dbReference type="PANTHER" id="PTHR30537:SF26">
    <property type="entry name" value="GLYCINE CLEAVAGE SYSTEM TRANSCRIPTIONAL ACTIVATOR"/>
    <property type="match status" value="1"/>
</dbReference>
<reference evidence="6" key="1">
    <citation type="journal article" date="2015" name="Proc. Natl. Acad. Sci. U.S.A.">
        <title>Bacterial clade with the ribosomal RNA operon on a small plasmid rather than the chromosome.</title>
        <authorList>
            <person name="Anda M."/>
            <person name="Ohtsubo Y."/>
            <person name="Okubo T."/>
            <person name="Sugawara M."/>
            <person name="Nagata Y."/>
            <person name="Tsuda M."/>
            <person name="Minamisawa K."/>
            <person name="Mitsui H."/>
        </authorList>
    </citation>
    <scope>NUCLEOTIDE SEQUENCE</scope>
    <source>
        <strain evidence="6">JCM 14755</strain>
    </source>
</reference>
<dbReference type="PANTHER" id="PTHR30537">
    <property type="entry name" value="HTH-TYPE TRANSCRIPTIONAL REGULATOR"/>
    <property type="match status" value="1"/>
</dbReference>
<keyword evidence="3" id="KW-0238">DNA-binding</keyword>
<dbReference type="Gene3D" id="3.40.190.10">
    <property type="entry name" value="Periplasmic binding protein-like II"/>
    <property type="match status" value="2"/>
</dbReference>
<dbReference type="SUPFAM" id="SSF53850">
    <property type="entry name" value="Periplasmic binding protein-like II"/>
    <property type="match status" value="1"/>
</dbReference>
<accession>A0A0P0Z3H3</accession>
<dbReference type="RefSeq" id="WP_062225812.1">
    <property type="nucleotide sequence ID" value="NZ_BBWR01000002.1"/>
</dbReference>
<evidence type="ECO:0000259" key="5">
    <source>
        <dbReference type="PROSITE" id="PS50931"/>
    </source>
</evidence>
<evidence type="ECO:0000313" key="6">
    <source>
        <dbReference type="EMBL" id="BAT28643.1"/>
    </source>
</evidence>
<dbReference type="PROSITE" id="PS50931">
    <property type="entry name" value="HTH_LYSR"/>
    <property type="match status" value="1"/>
</dbReference>
<dbReference type="PRINTS" id="PR00039">
    <property type="entry name" value="HTHLYSR"/>
</dbReference>
<dbReference type="GO" id="GO:0006351">
    <property type="term" value="P:DNA-templated transcription"/>
    <property type="evidence" value="ECO:0007669"/>
    <property type="project" value="TreeGrafter"/>
</dbReference>
<dbReference type="Gene3D" id="1.10.10.10">
    <property type="entry name" value="Winged helix-like DNA-binding domain superfamily/Winged helix DNA-binding domain"/>
    <property type="match status" value="1"/>
</dbReference>
<evidence type="ECO:0000256" key="4">
    <source>
        <dbReference type="ARBA" id="ARBA00023163"/>
    </source>
</evidence>
<dbReference type="EMBL" id="LC066377">
    <property type="protein sequence ID" value="BAT28643.1"/>
    <property type="molecule type" value="Genomic_DNA"/>
</dbReference>
<comment type="similarity">
    <text evidence="1">Belongs to the LysR transcriptional regulatory family.</text>
</comment>
<dbReference type="SUPFAM" id="SSF46785">
    <property type="entry name" value="Winged helix' DNA-binding domain"/>
    <property type="match status" value="1"/>
</dbReference>
<sequence>MSMPRSLMPSLQEMRAFEATARHGSFTTAGRELSLTQSAVSKQVRQLEDTLGVELFVRMPGGVVLTGHGERFVQAVRRILDDCEKATHAIASSGGSERTLRLAVLPTFASRWLIPRLPDFIGQHPGVTVDIFTASEPFDLSERSADMAIHYGAPAWPNAEVDFLCREEILAVASGPYLERHHISGADDLSRAVLIQQATRPHLWSLWFEMVASHHPHPHRGPMFDQFAMTCQAAVAGLGVALVPTFLIESELRRGELRALPHAPWSGPGAYYLVTPVAARSDPLVGEFAAWLHSQVSSAARAPRS</sequence>
<keyword evidence="4" id="KW-0804">Transcription</keyword>
<dbReference type="FunFam" id="1.10.10.10:FF:000001">
    <property type="entry name" value="LysR family transcriptional regulator"/>
    <property type="match status" value="1"/>
</dbReference>
<organism evidence="6">
    <name type="scientific">Aureimonas frigidaquae</name>
    <dbReference type="NCBI Taxonomy" id="424757"/>
    <lineage>
        <taxon>Bacteria</taxon>
        <taxon>Pseudomonadati</taxon>
        <taxon>Pseudomonadota</taxon>
        <taxon>Alphaproteobacteria</taxon>
        <taxon>Hyphomicrobiales</taxon>
        <taxon>Aurantimonadaceae</taxon>
        <taxon>Aureimonas</taxon>
    </lineage>
</organism>
<dbReference type="Pfam" id="PF03466">
    <property type="entry name" value="LysR_substrate"/>
    <property type="match status" value="1"/>
</dbReference>
<evidence type="ECO:0000256" key="1">
    <source>
        <dbReference type="ARBA" id="ARBA00009437"/>
    </source>
</evidence>
<proteinExistence type="inferred from homology"/>
<dbReference type="InterPro" id="IPR005119">
    <property type="entry name" value="LysR_subst-bd"/>
</dbReference>
<dbReference type="InterPro" id="IPR036388">
    <property type="entry name" value="WH-like_DNA-bd_sf"/>
</dbReference>
<dbReference type="InterPro" id="IPR000847">
    <property type="entry name" value="LysR_HTH_N"/>
</dbReference>
<feature type="domain" description="HTH lysR-type" evidence="5">
    <location>
        <begin position="9"/>
        <end position="66"/>
    </location>
</feature>
<dbReference type="Pfam" id="PF00126">
    <property type="entry name" value="HTH_1"/>
    <property type="match status" value="1"/>
</dbReference>
<dbReference type="AlphaFoldDB" id="A0A0P0Z3H3"/>
<evidence type="ECO:0000256" key="2">
    <source>
        <dbReference type="ARBA" id="ARBA00023015"/>
    </source>
</evidence>
<name>A0A0P0Z3H3_9HYPH</name>
<dbReference type="InterPro" id="IPR036390">
    <property type="entry name" value="WH_DNA-bd_sf"/>
</dbReference>
<dbReference type="InterPro" id="IPR058163">
    <property type="entry name" value="LysR-type_TF_proteobact-type"/>
</dbReference>
<protein>
    <submittedName>
        <fullName evidence="6">Transcriptional regulator, LysR family</fullName>
    </submittedName>
</protein>
<dbReference type="OrthoDB" id="9793571at2"/>